<evidence type="ECO:0000313" key="3">
    <source>
        <dbReference type="Proteomes" id="UP001273531"/>
    </source>
</evidence>
<dbReference type="Proteomes" id="UP001273531">
    <property type="component" value="Unassembled WGS sequence"/>
</dbReference>
<keyword evidence="1" id="KW-1133">Transmembrane helix</keyword>
<evidence type="ECO:0008006" key="4">
    <source>
        <dbReference type="Google" id="ProtNLM"/>
    </source>
</evidence>
<proteinExistence type="predicted"/>
<gene>
    <name evidence="2" type="ORF">RZN05_15350</name>
</gene>
<name>A0ABU3YAE3_9SPHN</name>
<accession>A0ABU3YAE3</accession>
<protein>
    <recommendedName>
        <fullName evidence="4">Haemolysin activator HlyB C-terminal domain-containing protein</fullName>
    </recommendedName>
</protein>
<keyword evidence="3" id="KW-1185">Reference proteome</keyword>
<keyword evidence="1" id="KW-0812">Transmembrane</keyword>
<organism evidence="2 3">
    <name type="scientific">Sphingomonas agrestis</name>
    <dbReference type="NCBI Taxonomy" id="3080540"/>
    <lineage>
        <taxon>Bacteria</taxon>
        <taxon>Pseudomonadati</taxon>
        <taxon>Pseudomonadota</taxon>
        <taxon>Alphaproteobacteria</taxon>
        <taxon>Sphingomonadales</taxon>
        <taxon>Sphingomonadaceae</taxon>
        <taxon>Sphingomonas</taxon>
    </lineage>
</organism>
<evidence type="ECO:0000313" key="2">
    <source>
        <dbReference type="EMBL" id="MDV3458373.1"/>
    </source>
</evidence>
<comment type="caution">
    <text evidence="2">The sequence shown here is derived from an EMBL/GenBank/DDBJ whole genome shotgun (WGS) entry which is preliminary data.</text>
</comment>
<evidence type="ECO:0000256" key="1">
    <source>
        <dbReference type="SAM" id="Phobius"/>
    </source>
</evidence>
<feature type="transmembrane region" description="Helical" evidence="1">
    <location>
        <begin position="7"/>
        <end position="27"/>
    </location>
</feature>
<dbReference type="EMBL" id="JAWJEJ010000001">
    <property type="protein sequence ID" value="MDV3458373.1"/>
    <property type="molecule type" value="Genomic_DNA"/>
</dbReference>
<keyword evidence="1" id="KW-0472">Membrane</keyword>
<sequence>MTGRGRPIRFLAFVAVGWIGVRVMLLWPQAGSLTEAIRQGVPLATRAFPSAVAAPVQVHPVPAVQAVRAMPILPLATVRPVRPGLPRVDPERVQMALLALVQYGTPAILGAVPGAPLPVAAQPDRLLPSPSRWSASAWLVARAGTGLGAAPGGSQLGGGQAGVRVAYMLFPEQRIAAIGRVTAPLRGRGAEASLGIEWQPGRAPLRLVAEHRFGLDGTKGGPGIGAITGFDGAVARGFRLESYGQAGLLRRARTEPYADGAVRITRAVAGRLALGAGAWGAVQRDAARLDIGPSATLALPVGGQNVRLALDWRQRVAGDARPGSGLALTLGSDF</sequence>
<dbReference type="RefSeq" id="WP_317227442.1">
    <property type="nucleotide sequence ID" value="NZ_JAWJEJ010000001.1"/>
</dbReference>
<reference evidence="2 3" key="1">
    <citation type="submission" date="2023-10" db="EMBL/GenBank/DDBJ databases">
        <title>Sphingomonas sp. HF-S4 16S ribosomal RNA gene Genome sequencing and assembly.</title>
        <authorList>
            <person name="Lee H."/>
        </authorList>
    </citation>
    <scope>NUCLEOTIDE SEQUENCE [LARGE SCALE GENOMIC DNA]</scope>
    <source>
        <strain evidence="2 3">HF-S4</strain>
    </source>
</reference>